<protein>
    <submittedName>
        <fullName evidence="6">Transcriptional regulator, IclR family</fullName>
    </submittedName>
</protein>
<dbReference type="InterPro" id="IPR036390">
    <property type="entry name" value="WH_DNA-bd_sf"/>
</dbReference>
<accession>A0A1I3G1F2</accession>
<dbReference type="PANTHER" id="PTHR30136">
    <property type="entry name" value="HELIX-TURN-HELIX TRANSCRIPTIONAL REGULATOR, ICLR FAMILY"/>
    <property type="match status" value="1"/>
</dbReference>
<dbReference type="GO" id="GO:0003677">
    <property type="term" value="F:DNA binding"/>
    <property type="evidence" value="ECO:0007669"/>
    <property type="project" value="UniProtKB-KW"/>
</dbReference>
<keyword evidence="3" id="KW-0804">Transcription</keyword>
<dbReference type="InterPro" id="IPR036388">
    <property type="entry name" value="WH-like_DNA-bd_sf"/>
</dbReference>
<dbReference type="InterPro" id="IPR050707">
    <property type="entry name" value="HTH_MetabolicPath_Reg"/>
</dbReference>
<evidence type="ECO:0000256" key="2">
    <source>
        <dbReference type="ARBA" id="ARBA00023125"/>
    </source>
</evidence>
<dbReference type="SUPFAM" id="SSF55781">
    <property type="entry name" value="GAF domain-like"/>
    <property type="match status" value="1"/>
</dbReference>
<dbReference type="STRING" id="1477437.SAMN05444682_102595"/>
<keyword evidence="1" id="KW-0805">Transcription regulation</keyword>
<dbReference type="Pfam" id="PF09339">
    <property type="entry name" value="HTH_IclR"/>
    <property type="match status" value="1"/>
</dbReference>
<dbReference type="Gene3D" id="3.30.450.40">
    <property type="match status" value="1"/>
</dbReference>
<gene>
    <name evidence="6" type="ORF">SAMN05444682_102595</name>
</gene>
<keyword evidence="7" id="KW-1185">Reference proteome</keyword>
<evidence type="ECO:0000256" key="1">
    <source>
        <dbReference type="ARBA" id="ARBA00023015"/>
    </source>
</evidence>
<dbReference type="RefSeq" id="WP_090625758.1">
    <property type="nucleotide sequence ID" value="NZ_FOQO01000002.1"/>
</dbReference>
<dbReference type="SMART" id="SM00346">
    <property type="entry name" value="HTH_ICLR"/>
    <property type="match status" value="1"/>
</dbReference>
<dbReference type="PANTHER" id="PTHR30136:SF35">
    <property type="entry name" value="HTH-TYPE TRANSCRIPTIONAL REGULATOR RV1719"/>
    <property type="match status" value="1"/>
</dbReference>
<dbReference type="EMBL" id="FOQO01000002">
    <property type="protein sequence ID" value="SFI17325.1"/>
    <property type="molecule type" value="Genomic_DNA"/>
</dbReference>
<feature type="domain" description="HTH iclR-type" evidence="4">
    <location>
        <begin position="17"/>
        <end position="79"/>
    </location>
</feature>
<feature type="domain" description="IclR-ED" evidence="5">
    <location>
        <begin position="80"/>
        <end position="263"/>
    </location>
</feature>
<dbReference type="Gene3D" id="1.10.10.10">
    <property type="entry name" value="Winged helix-like DNA-binding domain superfamily/Winged helix DNA-binding domain"/>
    <property type="match status" value="1"/>
</dbReference>
<dbReference type="AlphaFoldDB" id="A0A1I3G1F2"/>
<dbReference type="Proteomes" id="UP000198670">
    <property type="component" value="Unassembled WGS sequence"/>
</dbReference>
<evidence type="ECO:0000256" key="3">
    <source>
        <dbReference type="ARBA" id="ARBA00023163"/>
    </source>
</evidence>
<proteinExistence type="predicted"/>
<dbReference type="GO" id="GO:0003700">
    <property type="term" value="F:DNA-binding transcription factor activity"/>
    <property type="evidence" value="ECO:0007669"/>
    <property type="project" value="TreeGrafter"/>
</dbReference>
<dbReference type="PROSITE" id="PS51078">
    <property type="entry name" value="ICLR_ED"/>
    <property type="match status" value="1"/>
</dbReference>
<evidence type="ECO:0000313" key="7">
    <source>
        <dbReference type="Proteomes" id="UP000198670"/>
    </source>
</evidence>
<dbReference type="Pfam" id="PF01614">
    <property type="entry name" value="IclR_C"/>
    <property type="match status" value="1"/>
</dbReference>
<dbReference type="InterPro" id="IPR014757">
    <property type="entry name" value="Tscrpt_reg_IclR_C"/>
</dbReference>
<evidence type="ECO:0000259" key="5">
    <source>
        <dbReference type="PROSITE" id="PS51078"/>
    </source>
</evidence>
<dbReference type="GO" id="GO:0045892">
    <property type="term" value="P:negative regulation of DNA-templated transcription"/>
    <property type="evidence" value="ECO:0007669"/>
    <property type="project" value="TreeGrafter"/>
</dbReference>
<keyword evidence="2" id="KW-0238">DNA-binding</keyword>
<organism evidence="6 7">
    <name type="scientific">Parapedobacter indicus</name>
    <dbReference type="NCBI Taxonomy" id="1477437"/>
    <lineage>
        <taxon>Bacteria</taxon>
        <taxon>Pseudomonadati</taxon>
        <taxon>Bacteroidota</taxon>
        <taxon>Sphingobacteriia</taxon>
        <taxon>Sphingobacteriales</taxon>
        <taxon>Sphingobacteriaceae</taxon>
        <taxon>Parapedobacter</taxon>
    </lineage>
</organism>
<evidence type="ECO:0000313" key="6">
    <source>
        <dbReference type="EMBL" id="SFI17325.1"/>
    </source>
</evidence>
<dbReference type="InterPro" id="IPR029016">
    <property type="entry name" value="GAF-like_dom_sf"/>
</dbReference>
<sequence>MSVEEEGDHNNSSKYHVPNLERALYMIELLSSSPAGMGITEISNQLGISKNSTFRIAMTLLHYGYLTRDENSKAFNLSGKLLSVGYAAVTEQNLLEKSMDVLRDLRNTTKETVLIGIILADEGVVLEQVPGLHSFKFWIDVGTRFPLHTAVPSKAILAYLPEKMQQSICSRIEFKKYTNKTITKLNKFLDELKTVKDTGYAIDGGEEVEGMHCIGAPIFNGNSYPVAAIWVTGPSDRLPVTQFGHVGKVVKEHALRISQRLGYFAK</sequence>
<dbReference type="PROSITE" id="PS51077">
    <property type="entry name" value="HTH_ICLR"/>
    <property type="match status" value="1"/>
</dbReference>
<name>A0A1I3G1F2_9SPHI</name>
<evidence type="ECO:0000259" key="4">
    <source>
        <dbReference type="PROSITE" id="PS51077"/>
    </source>
</evidence>
<dbReference type="InterPro" id="IPR005471">
    <property type="entry name" value="Tscrpt_reg_IclR_N"/>
</dbReference>
<dbReference type="OrthoDB" id="9791752at2"/>
<dbReference type="SUPFAM" id="SSF46785">
    <property type="entry name" value="Winged helix' DNA-binding domain"/>
    <property type="match status" value="1"/>
</dbReference>
<reference evidence="6 7" key="1">
    <citation type="submission" date="2016-10" db="EMBL/GenBank/DDBJ databases">
        <authorList>
            <person name="de Groot N.N."/>
        </authorList>
    </citation>
    <scope>NUCLEOTIDE SEQUENCE [LARGE SCALE GENOMIC DNA]</scope>
    <source>
        <strain evidence="6 7">RK1</strain>
    </source>
</reference>